<dbReference type="InterPro" id="IPR036390">
    <property type="entry name" value="WH_DNA-bd_sf"/>
</dbReference>
<protein>
    <submittedName>
        <fullName evidence="6">LysR family transcriptional regulator</fullName>
    </submittedName>
</protein>
<comment type="similarity">
    <text evidence="1">Belongs to the LysR transcriptional regulatory family.</text>
</comment>
<evidence type="ECO:0000256" key="4">
    <source>
        <dbReference type="ARBA" id="ARBA00023163"/>
    </source>
</evidence>
<dbReference type="PROSITE" id="PS50931">
    <property type="entry name" value="HTH_LYSR"/>
    <property type="match status" value="1"/>
</dbReference>
<dbReference type="PRINTS" id="PR00039">
    <property type="entry name" value="HTHLYSR"/>
</dbReference>
<reference evidence="6 7" key="1">
    <citation type="submission" date="2020-04" db="EMBL/GenBank/DDBJ databases">
        <title>Ramlibacter sp. G-1-2-2 isolated from soil.</title>
        <authorList>
            <person name="Dahal R.H."/>
        </authorList>
    </citation>
    <scope>NUCLEOTIDE SEQUENCE [LARGE SCALE GENOMIC DNA]</scope>
    <source>
        <strain evidence="6 7">G-1-2-2</strain>
    </source>
</reference>
<dbReference type="AlphaFoldDB" id="A0A848H8V8"/>
<dbReference type="PANTHER" id="PTHR30346">
    <property type="entry name" value="TRANSCRIPTIONAL DUAL REGULATOR HCAR-RELATED"/>
    <property type="match status" value="1"/>
</dbReference>
<dbReference type="InterPro" id="IPR000847">
    <property type="entry name" value="LysR_HTH_N"/>
</dbReference>
<dbReference type="GO" id="GO:0003700">
    <property type="term" value="F:DNA-binding transcription factor activity"/>
    <property type="evidence" value="ECO:0007669"/>
    <property type="project" value="InterPro"/>
</dbReference>
<dbReference type="Gene3D" id="1.10.10.10">
    <property type="entry name" value="Winged helix-like DNA-binding domain superfamily/Winged helix DNA-binding domain"/>
    <property type="match status" value="1"/>
</dbReference>
<dbReference type="PANTHER" id="PTHR30346:SF28">
    <property type="entry name" value="HTH-TYPE TRANSCRIPTIONAL REGULATOR CYNR"/>
    <property type="match status" value="1"/>
</dbReference>
<gene>
    <name evidence="6" type="ORF">HHL11_26895</name>
</gene>
<dbReference type="Gene3D" id="3.40.190.10">
    <property type="entry name" value="Periplasmic binding protein-like II"/>
    <property type="match status" value="2"/>
</dbReference>
<dbReference type="GO" id="GO:0003677">
    <property type="term" value="F:DNA binding"/>
    <property type="evidence" value="ECO:0007669"/>
    <property type="project" value="UniProtKB-KW"/>
</dbReference>
<keyword evidence="2" id="KW-0805">Transcription regulation</keyword>
<sequence length="304" mass="33088">MDPRHLVQLAAILEHGSISQASRHLHLTQPTLTHNMQALEVQAGGKLFERSRFGVRSTVLGDMLAREGRAIARRLKDAAEATARHRGGLRSTLRLGTGPLVGAALLPDLAEQLLREHPGTYLTLQSDRPHLLVDQLVDGRHDLVIAPSWLDKPPPGIERFLLVEDDLGVFCGASHPLAAGGVLAPGASEGQRWIALGATSPFDQHVREMLEEAGVDLPRTEITILGEAFMLLRLLAQGRHLAVLPHFPMRMLRSFLPIVELSLPAPPQPRNIYLWCRATLLEDPAFVAIKDGILAHAQGLAASA</sequence>
<dbReference type="SUPFAM" id="SSF53850">
    <property type="entry name" value="Periplasmic binding protein-like II"/>
    <property type="match status" value="1"/>
</dbReference>
<dbReference type="InterPro" id="IPR005119">
    <property type="entry name" value="LysR_subst-bd"/>
</dbReference>
<dbReference type="RefSeq" id="WP_169421685.1">
    <property type="nucleotide sequence ID" value="NZ_JABBFX010000003.1"/>
</dbReference>
<dbReference type="EMBL" id="JABBFX010000003">
    <property type="protein sequence ID" value="NML47406.1"/>
    <property type="molecule type" value="Genomic_DNA"/>
</dbReference>
<evidence type="ECO:0000313" key="6">
    <source>
        <dbReference type="EMBL" id="NML47406.1"/>
    </source>
</evidence>
<feature type="domain" description="HTH lysR-type" evidence="5">
    <location>
        <begin position="1"/>
        <end position="58"/>
    </location>
</feature>
<comment type="caution">
    <text evidence="6">The sequence shown here is derived from an EMBL/GenBank/DDBJ whole genome shotgun (WGS) entry which is preliminary data.</text>
</comment>
<evidence type="ECO:0000256" key="3">
    <source>
        <dbReference type="ARBA" id="ARBA00023125"/>
    </source>
</evidence>
<dbReference type="SUPFAM" id="SSF46785">
    <property type="entry name" value="Winged helix' DNA-binding domain"/>
    <property type="match status" value="1"/>
</dbReference>
<dbReference type="Pfam" id="PF00126">
    <property type="entry name" value="HTH_1"/>
    <property type="match status" value="1"/>
</dbReference>
<keyword evidence="4" id="KW-0804">Transcription</keyword>
<evidence type="ECO:0000259" key="5">
    <source>
        <dbReference type="PROSITE" id="PS50931"/>
    </source>
</evidence>
<dbReference type="CDD" id="cd05466">
    <property type="entry name" value="PBP2_LTTR_substrate"/>
    <property type="match status" value="1"/>
</dbReference>
<keyword evidence="3" id="KW-0238">DNA-binding</keyword>
<name>A0A848H8V8_9BURK</name>
<keyword evidence="7" id="KW-1185">Reference proteome</keyword>
<evidence type="ECO:0000313" key="7">
    <source>
        <dbReference type="Proteomes" id="UP000541185"/>
    </source>
</evidence>
<dbReference type="InterPro" id="IPR036388">
    <property type="entry name" value="WH-like_DNA-bd_sf"/>
</dbReference>
<organism evidence="6 7">
    <name type="scientific">Ramlibacter agri</name>
    <dbReference type="NCBI Taxonomy" id="2728837"/>
    <lineage>
        <taxon>Bacteria</taxon>
        <taxon>Pseudomonadati</taxon>
        <taxon>Pseudomonadota</taxon>
        <taxon>Betaproteobacteria</taxon>
        <taxon>Burkholderiales</taxon>
        <taxon>Comamonadaceae</taxon>
        <taxon>Ramlibacter</taxon>
    </lineage>
</organism>
<proteinExistence type="inferred from homology"/>
<evidence type="ECO:0000256" key="1">
    <source>
        <dbReference type="ARBA" id="ARBA00009437"/>
    </source>
</evidence>
<accession>A0A848H8V8</accession>
<dbReference type="Proteomes" id="UP000541185">
    <property type="component" value="Unassembled WGS sequence"/>
</dbReference>
<dbReference type="Pfam" id="PF03466">
    <property type="entry name" value="LysR_substrate"/>
    <property type="match status" value="1"/>
</dbReference>
<dbReference type="GO" id="GO:0032993">
    <property type="term" value="C:protein-DNA complex"/>
    <property type="evidence" value="ECO:0007669"/>
    <property type="project" value="TreeGrafter"/>
</dbReference>
<evidence type="ECO:0000256" key="2">
    <source>
        <dbReference type="ARBA" id="ARBA00023015"/>
    </source>
</evidence>